<keyword evidence="2" id="KW-1185">Reference proteome</keyword>
<dbReference type="EMBL" id="CACTIH010000125">
    <property type="protein sequence ID" value="CAA2954776.1"/>
    <property type="molecule type" value="Genomic_DNA"/>
</dbReference>
<gene>
    <name evidence="1" type="ORF">OLEA9_A000095</name>
</gene>
<sequence>VKPRLRSIYVLMHLFEEARSEIKVKSLNTKLIGRRNYDSLGIWDPTKRTTAAATVADDNLLVVEKHFEKISR</sequence>
<proteinExistence type="predicted"/>
<dbReference type="AlphaFoldDB" id="A0A8S0PKZ5"/>
<evidence type="ECO:0000313" key="1">
    <source>
        <dbReference type="EMBL" id="CAA2954776.1"/>
    </source>
</evidence>
<reference evidence="1 2" key="1">
    <citation type="submission" date="2019-12" db="EMBL/GenBank/DDBJ databases">
        <authorList>
            <person name="Alioto T."/>
            <person name="Alioto T."/>
            <person name="Gomez Garrido J."/>
        </authorList>
    </citation>
    <scope>NUCLEOTIDE SEQUENCE [LARGE SCALE GENOMIC DNA]</scope>
</reference>
<evidence type="ECO:0000313" key="2">
    <source>
        <dbReference type="Proteomes" id="UP000594638"/>
    </source>
</evidence>
<organism evidence="1 2">
    <name type="scientific">Olea europaea subsp. europaea</name>
    <dbReference type="NCBI Taxonomy" id="158383"/>
    <lineage>
        <taxon>Eukaryota</taxon>
        <taxon>Viridiplantae</taxon>
        <taxon>Streptophyta</taxon>
        <taxon>Embryophyta</taxon>
        <taxon>Tracheophyta</taxon>
        <taxon>Spermatophyta</taxon>
        <taxon>Magnoliopsida</taxon>
        <taxon>eudicotyledons</taxon>
        <taxon>Gunneridae</taxon>
        <taxon>Pentapetalae</taxon>
        <taxon>asterids</taxon>
        <taxon>lamiids</taxon>
        <taxon>Lamiales</taxon>
        <taxon>Oleaceae</taxon>
        <taxon>Oleeae</taxon>
        <taxon>Olea</taxon>
    </lineage>
</organism>
<protein>
    <submittedName>
        <fullName evidence="1">Uncharacterized protein</fullName>
    </submittedName>
</protein>
<feature type="non-terminal residue" evidence="1">
    <location>
        <position position="1"/>
    </location>
</feature>
<dbReference type="Proteomes" id="UP000594638">
    <property type="component" value="Unassembled WGS sequence"/>
</dbReference>
<accession>A0A8S0PKZ5</accession>
<name>A0A8S0PKZ5_OLEEU</name>
<comment type="caution">
    <text evidence="1">The sequence shown here is derived from an EMBL/GenBank/DDBJ whole genome shotgun (WGS) entry which is preliminary data.</text>
</comment>
<dbReference type="Gramene" id="OE9A000095T1">
    <property type="protein sequence ID" value="OE9A000095C1"/>
    <property type="gene ID" value="OE9A000095"/>
</dbReference>